<keyword evidence="2 3" id="KW-0238">DNA-binding</keyword>
<keyword evidence="6" id="KW-1185">Reference proteome</keyword>
<dbReference type="EMBL" id="JAWDIQ010000001">
    <property type="protein sequence ID" value="MDY0407937.1"/>
    <property type="molecule type" value="Genomic_DNA"/>
</dbReference>
<dbReference type="Pfam" id="PF00440">
    <property type="entry name" value="TetR_N"/>
    <property type="match status" value="1"/>
</dbReference>
<dbReference type="PRINTS" id="PR00455">
    <property type="entry name" value="HTHTETR"/>
</dbReference>
<dbReference type="PANTHER" id="PTHR43479">
    <property type="entry name" value="ACREF/ENVCD OPERON REPRESSOR-RELATED"/>
    <property type="match status" value="1"/>
</dbReference>
<dbReference type="InterPro" id="IPR036271">
    <property type="entry name" value="Tet_transcr_reg_TetR-rel_C_sf"/>
</dbReference>
<dbReference type="Gene3D" id="1.10.10.60">
    <property type="entry name" value="Homeodomain-like"/>
    <property type="match status" value="1"/>
</dbReference>
<comment type="caution">
    <text evidence="5">The sequence shown here is derived from an EMBL/GenBank/DDBJ whole genome shotgun (WGS) entry which is preliminary data.</text>
</comment>
<proteinExistence type="predicted"/>
<protein>
    <submittedName>
        <fullName evidence="5">TetR/AcrR family transcriptional regulator</fullName>
    </submittedName>
</protein>
<reference evidence="5 6" key="1">
    <citation type="submission" date="2023-10" db="EMBL/GenBank/DDBJ databases">
        <title>Virgibacillus soli CC-YMP-6 genome.</title>
        <authorList>
            <person name="Miliotis G."/>
            <person name="Sengupta P."/>
            <person name="Hameed A."/>
            <person name="Chuvochina M."/>
            <person name="Mcdonagh F."/>
            <person name="Simpson A.C."/>
            <person name="Singh N.K."/>
            <person name="Rekha P.D."/>
            <person name="Raman K."/>
            <person name="Hugenholtz P."/>
            <person name="Venkateswaran K."/>
        </authorList>
    </citation>
    <scope>NUCLEOTIDE SEQUENCE [LARGE SCALE GENOMIC DNA]</scope>
    <source>
        <strain evidence="5 6">CC-YMP-6</strain>
    </source>
</reference>
<dbReference type="PROSITE" id="PS50977">
    <property type="entry name" value="HTH_TETR_2"/>
    <property type="match status" value="1"/>
</dbReference>
<sequence>MASYKKSLGRPRANDLKKPTEQTILEAATSLFLNQGYQEVSIDEVASKAHVTKATVYYYYASKADLFTESMVQMMYRIQKQIDTVLNRDEPLQVRLKEITKAHLQATVHIDMNGFMRETRSALTKEQIQSIQQAEENMYSSIEIAIQNAIQKNEIPHHIHPKFVAHTYIALLQVGNYRNANNEPIFSSVDKMVDQILQFFWNGLDHK</sequence>
<gene>
    <name evidence="5" type="ORF">RWD45_04080</name>
</gene>
<evidence type="ECO:0000313" key="6">
    <source>
        <dbReference type="Proteomes" id="UP001275315"/>
    </source>
</evidence>
<evidence type="ECO:0000256" key="3">
    <source>
        <dbReference type="PROSITE-ProRule" id="PRU00335"/>
    </source>
</evidence>
<name>A0ABU5CQ42_9BACI</name>
<dbReference type="InterPro" id="IPR001647">
    <property type="entry name" value="HTH_TetR"/>
</dbReference>
<dbReference type="RefSeq" id="WP_320378713.1">
    <property type="nucleotide sequence ID" value="NZ_JAWDIQ010000001.1"/>
</dbReference>
<keyword evidence="1" id="KW-0678">Repressor</keyword>
<dbReference type="SUPFAM" id="SSF46689">
    <property type="entry name" value="Homeodomain-like"/>
    <property type="match status" value="1"/>
</dbReference>
<dbReference type="InterPro" id="IPR050624">
    <property type="entry name" value="HTH-type_Tx_Regulator"/>
</dbReference>
<dbReference type="SUPFAM" id="SSF48498">
    <property type="entry name" value="Tetracyclin repressor-like, C-terminal domain"/>
    <property type="match status" value="1"/>
</dbReference>
<evidence type="ECO:0000256" key="2">
    <source>
        <dbReference type="ARBA" id="ARBA00023125"/>
    </source>
</evidence>
<dbReference type="InterPro" id="IPR009057">
    <property type="entry name" value="Homeodomain-like_sf"/>
</dbReference>
<feature type="DNA-binding region" description="H-T-H motif" evidence="3">
    <location>
        <begin position="41"/>
        <end position="60"/>
    </location>
</feature>
<organism evidence="5 6">
    <name type="scientific">Paracerasibacillus soli</name>
    <dbReference type="NCBI Taxonomy" id="480284"/>
    <lineage>
        <taxon>Bacteria</taxon>
        <taxon>Bacillati</taxon>
        <taxon>Bacillota</taxon>
        <taxon>Bacilli</taxon>
        <taxon>Bacillales</taxon>
        <taxon>Bacillaceae</taxon>
        <taxon>Paracerasibacillus</taxon>
    </lineage>
</organism>
<evidence type="ECO:0000256" key="1">
    <source>
        <dbReference type="ARBA" id="ARBA00022491"/>
    </source>
</evidence>
<accession>A0ABU5CQ42</accession>
<dbReference type="Gene3D" id="1.10.357.10">
    <property type="entry name" value="Tetracycline Repressor, domain 2"/>
    <property type="match status" value="1"/>
</dbReference>
<feature type="domain" description="HTH tetR-type" evidence="4">
    <location>
        <begin position="18"/>
        <end position="78"/>
    </location>
</feature>
<dbReference type="Proteomes" id="UP001275315">
    <property type="component" value="Unassembled WGS sequence"/>
</dbReference>
<dbReference type="PANTHER" id="PTHR43479:SF11">
    <property type="entry name" value="ACREF_ENVCD OPERON REPRESSOR-RELATED"/>
    <property type="match status" value="1"/>
</dbReference>
<evidence type="ECO:0000259" key="4">
    <source>
        <dbReference type="PROSITE" id="PS50977"/>
    </source>
</evidence>
<evidence type="ECO:0000313" key="5">
    <source>
        <dbReference type="EMBL" id="MDY0407937.1"/>
    </source>
</evidence>